<dbReference type="PATRIC" id="fig|1666911.3.peg.132"/>
<dbReference type="Pfam" id="PF05343">
    <property type="entry name" value="Peptidase_M42"/>
    <property type="match status" value="1"/>
</dbReference>
<accession>A0A0P7ZVU6</accession>
<dbReference type="Gene3D" id="3.40.630.10">
    <property type="entry name" value="Zn peptidases"/>
    <property type="match status" value="1"/>
</dbReference>
<dbReference type="GO" id="GO:0046872">
    <property type="term" value="F:metal ion binding"/>
    <property type="evidence" value="ECO:0007669"/>
    <property type="project" value="UniProtKB-KW"/>
</dbReference>
<dbReference type="AlphaFoldDB" id="A0A0P7ZVU6"/>
<sequence length="399" mass="43978">MAKTLTSRLAVVSGSSAEPQDFSFGGSSEWESGLNSGLSSGLSSGAIANPVYNELHPEIKPFLDILRPLIRQPSVVGTEDSFFRVLERELAEFGISCQRYHGVLVAQGNQPESLYLSAHIDRHGLLCTGPNEFQYAAFIAGNQGENMGDSASEHMLHTIEDRFQGQRVQAHLPYVGTYLGQGEISRSYICPERRNLIFEVNGLDFLQPGTPVSFLDRLQIVDGLISAQLDNVVSAAMIIYLFRLGFQGTALFTAQEESGRSWRYALSWFQRERLTTQRLVVLDTSPYASRKDANAQQITLRHKDANGPFSKEMTQELVDRCEALGLTYGFKDEYILAQNAALGKRFPLGRTELGRIVTATEGKINGTTLQLPTTEYHTAGETAALSAIAGVLKLLKTYL</sequence>
<dbReference type="InterPro" id="IPR008007">
    <property type="entry name" value="Peptidase_M42"/>
</dbReference>
<protein>
    <submittedName>
        <fullName evidence="3">Cellulase M-related protein</fullName>
    </submittedName>
</protein>
<keyword evidence="2" id="KW-0378">Hydrolase</keyword>
<evidence type="ECO:0000313" key="3">
    <source>
        <dbReference type="EMBL" id="KPQ34485.1"/>
    </source>
</evidence>
<dbReference type="SUPFAM" id="SSF53187">
    <property type="entry name" value="Zn-dependent exopeptidases"/>
    <property type="match status" value="1"/>
</dbReference>
<gene>
    <name evidence="3" type="ORF">HLUCCA11_14395</name>
</gene>
<dbReference type="InterPro" id="IPR051464">
    <property type="entry name" value="Peptidase_M42_aminopept"/>
</dbReference>
<evidence type="ECO:0000256" key="2">
    <source>
        <dbReference type="ARBA" id="ARBA00022801"/>
    </source>
</evidence>
<dbReference type="GO" id="GO:0016787">
    <property type="term" value="F:hydrolase activity"/>
    <property type="evidence" value="ECO:0007669"/>
    <property type="project" value="UniProtKB-KW"/>
</dbReference>
<dbReference type="PANTHER" id="PTHR32481:SF0">
    <property type="entry name" value="AMINOPEPTIDASE YPDE-RELATED"/>
    <property type="match status" value="1"/>
</dbReference>
<name>A0A0P7ZVU6_9CYAN</name>
<proteinExistence type="predicted"/>
<evidence type="ECO:0000256" key="1">
    <source>
        <dbReference type="ARBA" id="ARBA00022723"/>
    </source>
</evidence>
<keyword evidence="1" id="KW-0479">Metal-binding</keyword>
<dbReference type="EMBL" id="LJZR01000019">
    <property type="protein sequence ID" value="KPQ34485.1"/>
    <property type="molecule type" value="Genomic_DNA"/>
</dbReference>
<dbReference type="PANTHER" id="PTHR32481">
    <property type="entry name" value="AMINOPEPTIDASE"/>
    <property type="match status" value="1"/>
</dbReference>
<comment type="caution">
    <text evidence="3">The sequence shown here is derived from an EMBL/GenBank/DDBJ whole genome shotgun (WGS) entry which is preliminary data.</text>
</comment>
<organism evidence="3 4">
    <name type="scientific">Phormidesmis priestleyi Ana</name>
    <dbReference type="NCBI Taxonomy" id="1666911"/>
    <lineage>
        <taxon>Bacteria</taxon>
        <taxon>Bacillati</taxon>
        <taxon>Cyanobacteriota</taxon>
        <taxon>Cyanophyceae</taxon>
        <taxon>Leptolyngbyales</taxon>
        <taxon>Leptolyngbyaceae</taxon>
        <taxon>Phormidesmis</taxon>
    </lineage>
</organism>
<dbReference type="Proteomes" id="UP000050465">
    <property type="component" value="Unassembled WGS sequence"/>
</dbReference>
<reference evidence="3 4" key="1">
    <citation type="submission" date="2015-09" db="EMBL/GenBank/DDBJ databases">
        <title>Identification and resolution of microdiversity through metagenomic sequencing of parallel consortia.</title>
        <authorList>
            <person name="Nelson W.C."/>
            <person name="Romine M.F."/>
            <person name="Lindemann S.R."/>
        </authorList>
    </citation>
    <scope>NUCLEOTIDE SEQUENCE [LARGE SCALE GENOMIC DNA]</scope>
    <source>
        <strain evidence="3">Ana</strain>
    </source>
</reference>
<evidence type="ECO:0000313" key="4">
    <source>
        <dbReference type="Proteomes" id="UP000050465"/>
    </source>
</evidence>